<dbReference type="AlphaFoldDB" id="A0A6G8RXN3"/>
<accession>A0A6G8RXN3</accession>
<protein>
    <submittedName>
        <fullName evidence="2">Uncharacterized protein</fullName>
    </submittedName>
</protein>
<keyword evidence="3" id="KW-1185">Reference proteome</keyword>
<dbReference type="Proteomes" id="UP000502297">
    <property type="component" value="Chromosome"/>
</dbReference>
<evidence type="ECO:0000313" key="2">
    <source>
        <dbReference type="EMBL" id="QIO06610.1"/>
    </source>
</evidence>
<sequence length="270" mass="30721">MNHLKYIIPFFFLSFSYSSVEAQTPINEKAKALIFKAAGFKNHLGTWQSKCSFGALTLYQDLNGDRIPDALIKDGGSTCYPKVGVGFYLLRQDTDHNWHLMLHKAGTAKFLKTKGVNSWPDVQSVTQDKCQSIYRWNGRQYVLNRRVADGMPCQTNQKAMNTKASKALSHSSAQKNTQHNKQMLKNINHLNQSITEESKNLERMATADKISSDKSMVDQTPANQPMPSVKPKYQPPAIEVKTFQQFEEPKKSNKSLEDEIKIYKAFEHLE</sequence>
<reference evidence="2 3" key="1">
    <citation type="submission" date="2020-03" db="EMBL/GenBank/DDBJ databases">
        <authorList>
            <person name="Zhu W."/>
        </authorList>
    </citation>
    <scope>NUCLEOTIDE SEQUENCE [LARGE SCALE GENOMIC DNA]</scope>
    <source>
        <strain evidence="2 3">323-1</strain>
    </source>
</reference>
<organism evidence="2 3">
    <name type="scientific">Acinetobacter shaoyimingii</name>
    <dbReference type="NCBI Taxonomy" id="2715164"/>
    <lineage>
        <taxon>Bacteria</taxon>
        <taxon>Pseudomonadati</taxon>
        <taxon>Pseudomonadota</taxon>
        <taxon>Gammaproteobacteria</taxon>
        <taxon>Moraxellales</taxon>
        <taxon>Moraxellaceae</taxon>
        <taxon>Acinetobacter</taxon>
    </lineage>
</organism>
<dbReference type="EMBL" id="CP049801">
    <property type="protein sequence ID" value="QIO06610.1"/>
    <property type="molecule type" value="Genomic_DNA"/>
</dbReference>
<name>A0A6G8RXN3_9GAMM</name>
<dbReference type="RefSeq" id="WP_166010409.1">
    <property type="nucleotide sequence ID" value="NZ_CP049801.1"/>
</dbReference>
<dbReference type="KEGG" id="asha:G8E00_11950"/>
<evidence type="ECO:0000313" key="3">
    <source>
        <dbReference type="Proteomes" id="UP000502297"/>
    </source>
</evidence>
<feature type="region of interest" description="Disordered" evidence="1">
    <location>
        <begin position="209"/>
        <end position="234"/>
    </location>
</feature>
<feature type="compositionally biased region" description="Polar residues" evidence="1">
    <location>
        <begin position="217"/>
        <end position="226"/>
    </location>
</feature>
<evidence type="ECO:0000256" key="1">
    <source>
        <dbReference type="SAM" id="MobiDB-lite"/>
    </source>
</evidence>
<gene>
    <name evidence="2" type="ORF">G8E00_11950</name>
</gene>
<proteinExistence type="predicted"/>